<reference evidence="2 3" key="1">
    <citation type="journal article" date="2020" name="BMC Genomics">
        <title>Intraspecific diversification of the crop wild relative Brassica cretica Lam. using demographic model selection.</title>
        <authorList>
            <person name="Kioukis A."/>
            <person name="Michalopoulou V.A."/>
            <person name="Briers L."/>
            <person name="Pirintsos S."/>
            <person name="Studholme D.J."/>
            <person name="Pavlidis P."/>
            <person name="Sarris P.F."/>
        </authorList>
    </citation>
    <scope>NUCLEOTIDE SEQUENCE [LARGE SCALE GENOMIC DNA]</scope>
    <source>
        <strain evidence="3">cv. PFS-1207/04</strain>
    </source>
</reference>
<dbReference type="Proteomes" id="UP000266723">
    <property type="component" value="Unassembled WGS sequence"/>
</dbReference>
<evidence type="ECO:0000256" key="1">
    <source>
        <dbReference type="SAM" id="Coils"/>
    </source>
</evidence>
<accession>A0ABQ7E424</accession>
<keyword evidence="3" id="KW-1185">Reference proteome</keyword>
<sequence>MPKPDTCSRAEIDDMVNGIYRAQEMSLDDYYKRLDDVYYPIDDSINRLTVHMDELMENIDMIRRQTEIQAEEYSRPSIEAKHASFGERMEDISHRLEDISETTYASLRMQQSCIGNLQKRMHANEVAREIMNNQWTRGDEAIRSFVGTRFQMSKEDLDTSFPASSHLPPY</sequence>
<evidence type="ECO:0008006" key="4">
    <source>
        <dbReference type="Google" id="ProtNLM"/>
    </source>
</evidence>
<keyword evidence="1" id="KW-0175">Coiled coil</keyword>
<dbReference type="EMBL" id="QGKV02000299">
    <property type="protein sequence ID" value="KAF3591556.1"/>
    <property type="molecule type" value="Genomic_DNA"/>
</dbReference>
<evidence type="ECO:0000313" key="2">
    <source>
        <dbReference type="EMBL" id="KAF3591556.1"/>
    </source>
</evidence>
<name>A0ABQ7E424_BRACR</name>
<organism evidence="2 3">
    <name type="scientific">Brassica cretica</name>
    <name type="common">Mustard</name>
    <dbReference type="NCBI Taxonomy" id="69181"/>
    <lineage>
        <taxon>Eukaryota</taxon>
        <taxon>Viridiplantae</taxon>
        <taxon>Streptophyta</taxon>
        <taxon>Embryophyta</taxon>
        <taxon>Tracheophyta</taxon>
        <taxon>Spermatophyta</taxon>
        <taxon>Magnoliopsida</taxon>
        <taxon>eudicotyledons</taxon>
        <taxon>Gunneridae</taxon>
        <taxon>Pentapetalae</taxon>
        <taxon>rosids</taxon>
        <taxon>malvids</taxon>
        <taxon>Brassicales</taxon>
        <taxon>Brassicaceae</taxon>
        <taxon>Brassiceae</taxon>
        <taxon>Brassica</taxon>
    </lineage>
</organism>
<evidence type="ECO:0000313" key="3">
    <source>
        <dbReference type="Proteomes" id="UP000266723"/>
    </source>
</evidence>
<protein>
    <recommendedName>
        <fullName evidence="4">Syntaxin N-terminal domain-containing protein</fullName>
    </recommendedName>
</protein>
<comment type="caution">
    <text evidence="2">The sequence shown here is derived from an EMBL/GenBank/DDBJ whole genome shotgun (WGS) entry which is preliminary data.</text>
</comment>
<feature type="coiled-coil region" evidence="1">
    <location>
        <begin position="45"/>
        <end position="72"/>
    </location>
</feature>
<gene>
    <name evidence="2" type="ORF">DY000_02022336</name>
</gene>
<proteinExistence type="predicted"/>